<accession>A0AAD3HKD8</accession>
<feature type="compositionally biased region" description="Low complexity" evidence="1">
    <location>
        <begin position="126"/>
        <end position="140"/>
    </location>
</feature>
<comment type="caution">
    <text evidence="2">The sequence shown here is derived from an EMBL/GenBank/DDBJ whole genome shotgun (WGS) entry which is preliminary data.</text>
</comment>
<feature type="non-terminal residue" evidence="2">
    <location>
        <position position="277"/>
    </location>
</feature>
<evidence type="ECO:0000313" key="3">
    <source>
        <dbReference type="Proteomes" id="UP001054857"/>
    </source>
</evidence>
<feature type="non-terminal residue" evidence="2">
    <location>
        <position position="1"/>
    </location>
</feature>
<feature type="compositionally biased region" description="Low complexity" evidence="1">
    <location>
        <begin position="176"/>
        <end position="187"/>
    </location>
</feature>
<evidence type="ECO:0000313" key="2">
    <source>
        <dbReference type="EMBL" id="GFR44554.1"/>
    </source>
</evidence>
<gene>
    <name evidence="2" type="ORF">Agub_g5825</name>
</gene>
<organism evidence="2 3">
    <name type="scientific">Astrephomene gubernaculifera</name>
    <dbReference type="NCBI Taxonomy" id="47775"/>
    <lineage>
        <taxon>Eukaryota</taxon>
        <taxon>Viridiplantae</taxon>
        <taxon>Chlorophyta</taxon>
        <taxon>core chlorophytes</taxon>
        <taxon>Chlorophyceae</taxon>
        <taxon>CS clade</taxon>
        <taxon>Chlamydomonadales</taxon>
        <taxon>Astrephomenaceae</taxon>
        <taxon>Astrephomene</taxon>
    </lineage>
</organism>
<dbReference type="AlphaFoldDB" id="A0AAD3HKD8"/>
<dbReference type="EMBL" id="BMAR01000008">
    <property type="protein sequence ID" value="GFR44554.1"/>
    <property type="molecule type" value="Genomic_DNA"/>
</dbReference>
<sequence length="277" mass="28149">SASAAPLLSKLRELLDKAAGALKGLGLPAVLAPFLAALLAPLGLELRLLAVGARETSAAASAGAVGAGGAGGVADAAAAGGLTGAAAAALFAYMKPSSLPQAAKLVAALHKLLGPLARKQHPHPPQAAQQQQQGQQSAVQARLVPDLQRVLEELPPSLPYLCLCVKAIGYKAPQLSPSPSLSSQHTQPPQPPQPPQRDMATAWGHVAEHAVRLPQPQLAAWLAFMMLPPSPCPLDPRVTGAPLLPCPAPAEVRLTVLDACMPKLQPPAAAPPTDTAA</sequence>
<reference evidence="2 3" key="1">
    <citation type="journal article" date="2021" name="Sci. Rep.">
        <title>Genome sequencing of the multicellular alga Astrephomene provides insights into convergent evolution of germ-soma differentiation.</title>
        <authorList>
            <person name="Yamashita S."/>
            <person name="Yamamoto K."/>
            <person name="Matsuzaki R."/>
            <person name="Suzuki S."/>
            <person name="Yamaguchi H."/>
            <person name="Hirooka S."/>
            <person name="Minakuchi Y."/>
            <person name="Miyagishima S."/>
            <person name="Kawachi M."/>
            <person name="Toyoda A."/>
            <person name="Nozaki H."/>
        </authorList>
    </citation>
    <scope>NUCLEOTIDE SEQUENCE [LARGE SCALE GENOMIC DNA]</scope>
    <source>
        <strain evidence="2 3">NIES-4017</strain>
    </source>
</reference>
<proteinExistence type="predicted"/>
<feature type="region of interest" description="Disordered" evidence="1">
    <location>
        <begin position="176"/>
        <end position="199"/>
    </location>
</feature>
<name>A0AAD3HKD8_9CHLO</name>
<evidence type="ECO:0000256" key="1">
    <source>
        <dbReference type="SAM" id="MobiDB-lite"/>
    </source>
</evidence>
<feature type="region of interest" description="Disordered" evidence="1">
    <location>
        <begin position="117"/>
        <end position="140"/>
    </location>
</feature>
<dbReference type="Proteomes" id="UP001054857">
    <property type="component" value="Unassembled WGS sequence"/>
</dbReference>
<keyword evidence="3" id="KW-1185">Reference proteome</keyword>
<protein>
    <submittedName>
        <fullName evidence="2">Uncharacterized protein</fullName>
    </submittedName>
</protein>